<keyword evidence="5" id="KW-1185">Reference proteome</keyword>
<keyword evidence="1" id="KW-0233">DNA recombination</keyword>
<sequence>MLPRLAGGTPPEPPVNRWSATKTSRYRPLVDAEGGAMGRKSPQEKKRLSYAKDRRETYGDNDKSSRKNIPRHKRRVNRANRHRGQQVLNGARGGVDVEGAEIAEESLLKVRPQRWQKWPGATLGVMVGLRLAGREQRRSFEAETLSPLSDDELREMLSAAVHLLPLRDAAILHLLYYTGLRAIELSALDLRDVSADAVIVRGSRRRTVPIPPELRPLLDAYLRERDDEGPTFFLGSTCGRPVPPATVNRLVVVFGVLIGLPGLSARTLRKTFAVNLLRAGAELDDVAEMLGHASPDATRAYVAT</sequence>
<dbReference type="InterPro" id="IPR011010">
    <property type="entry name" value="DNA_brk_join_enz"/>
</dbReference>
<dbReference type="InterPro" id="IPR050090">
    <property type="entry name" value="Tyrosine_recombinase_XerCD"/>
</dbReference>
<dbReference type="Gene3D" id="1.10.443.10">
    <property type="entry name" value="Intergrase catalytic core"/>
    <property type="match status" value="1"/>
</dbReference>
<dbReference type="PANTHER" id="PTHR30349:SF81">
    <property type="entry name" value="TYROSINE RECOMBINASE XERC"/>
    <property type="match status" value="1"/>
</dbReference>
<dbReference type="PROSITE" id="PS51898">
    <property type="entry name" value="TYR_RECOMBINASE"/>
    <property type="match status" value="1"/>
</dbReference>
<dbReference type="Proteomes" id="UP000635387">
    <property type="component" value="Unassembled WGS sequence"/>
</dbReference>
<dbReference type="SUPFAM" id="SSF56349">
    <property type="entry name" value="DNA breaking-rejoining enzymes"/>
    <property type="match status" value="1"/>
</dbReference>
<accession>A0ABQ3M7B5</accession>
<evidence type="ECO:0000256" key="2">
    <source>
        <dbReference type="SAM" id="MobiDB-lite"/>
    </source>
</evidence>
<feature type="compositionally biased region" description="Basic residues" evidence="2">
    <location>
        <begin position="66"/>
        <end position="84"/>
    </location>
</feature>
<feature type="domain" description="Tyr recombinase" evidence="3">
    <location>
        <begin position="143"/>
        <end position="304"/>
    </location>
</feature>
<protein>
    <recommendedName>
        <fullName evidence="3">Tyr recombinase domain-containing protein</fullName>
    </recommendedName>
</protein>
<dbReference type="InterPro" id="IPR013762">
    <property type="entry name" value="Integrase-like_cat_sf"/>
</dbReference>
<evidence type="ECO:0000313" key="4">
    <source>
        <dbReference type="EMBL" id="GHH33499.1"/>
    </source>
</evidence>
<comment type="caution">
    <text evidence="4">The sequence shown here is derived from an EMBL/GenBank/DDBJ whole genome shotgun (WGS) entry which is preliminary data.</text>
</comment>
<evidence type="ECO:0000256" key="1">
    <source>
        <dbReference type="ARBA" id="ARBA00023172"/>
    </source>
</evidence>
<evidence type="ECO:0000259" key="3">
    <source>
        <dbReference type="PROSITE" id="PS51898"/>
    </source>
</evidence>
<reference evidence="5" key="1">
    <citation type="journal article" date="2019" name="Int. J. Syst. Evol. Microbiol.">
        <title>The Global Catalogue of Microorganisms (GCM) 10K type strain sequencing project: providing services to taxonomists for standard genome sequencing and annotation.</title>
        <authorList>
            <consortium name="The Broad Institute Genomics Platform"/>
            <consortium name="The Broad Institute Genome Sequencing Center for Infectious Disease"/>
            <person name="Wu L."/>
            <person name="Ma J."/>
        </authorList>
    </citation>
    <scope>NUCLEOTIDE SEQUENCE [LARGE SCALE GENOMIC DNA]</scope>
    <source>
        <strain evidence="5">CGMCC 4.7683</strain>
    </source>
</reference>
<dbReference type="Pfam" id="PF00589">
    <property type="entry name" value="Phage_integrase"/>
    <property type="match status" value="1"/>
</dbReference>
<proteinExistence type="predicted"/>
<dbReference type="CDD" id="cd00397">
    <property type="entry name" value="DNA_BRE_C"/>
    <property type="match status" value="1"/>
</dbReference>
<organism evidence="4 5">
    <name type="scientific">Amycolatopsis oliviviridis</name>
    <dbReference type="NCBI Taxonomy" id="1471590"/>
    <lineage>
        <taxon>Bacteria</taxon>
        <taxon>Bacillati</taxon>
        <taxon>Actinomycetota</taxon>
        <taxon>Actinomycetes</taxon>
        <taxon>Pseudonocardiales</taxon>
        <taxon>Pseudonocardiaceae</taxon>
        <taxon>Amycolatopsis</taxon>
    </lineage>
</organism>
<dbReference type="PANTHER" id="PTHR30349">
    <property type="entry name" value="PHAGE INTEGRASE-RELATED"/>
    <property type="match status" value="1"/>
</dbReference>
<feature type="region of interest" description="Disordered" evidence="2">
    <location>
        <begin position="1"/>
        <end position="85"/>
    </location>
</feature>
<feature type="compositionally biased region" description="Basic and acidic residues" evidence="2">
    <location>
        <begin position="41"/>
        <end position="65"/>
    </location>
</feature>
<dbReference type="InterPro" id="IPR002104">
    <property type="entry name" value="Integrase_catalytic"/>
</dbReference>
<dbReference type="EMBL" id="BNAY01000010">
    <property type="protein sequence ID" value="GHH33499.1"/>
    <property type="molecule type" value="Genomic_DNA"/>
</dbReference>
<gene>
    <name evidence="4" type="ORF">GCM10017790_72210</name>
</gene>
<name>A0ABQ3M7B5_9PSEU</name>
<evidence type="ECO:0000313" key="5">
    <source>
        <dbReference type="Proteomes" id="UP000635387"/>
    </source>
</evidence>